<dbReference type="InterPro" id="IPR050789">
    <property type="entry name" value="Diverse_Enzym_Activities"/>
</dbReference>
<dbReference type="PANTHER" id="PTHR43283:SF17">
    <property type="entry name" value="(LOVD), PUTATIVE (AFU_ORTHOLOGUE AFUA_5G00920)-RELATED"/>
    <property type="match status" value="1"/>
</dbReference>
<feature type="domain" description="Beta-lactamase-related" evidence="3">
    <location>
        <begin position="5"/>
        <end position="388"/>
    </location>
</feature>
<dbReference type="GO" id="GO:0016787">
    <property type="term" value="F:hydrolase activity"/>
    <property type="evidence" value="ECO:0007669"/>
    <property type="project" value="UniProtKB-KW"/>
</dbReference>
<name>A0A1D9PT82_SCLS1</name>
<organism evidence="4 5">
    <name type="scientific">Sclerotinia sclerotiorum (strain ATCC 18683 / 1980 / Ss-1)</name>
    <name type="common">White mold</name>
    <name type="synonym">Whetzelinia sclerotiorum</name>
    <dbReference type="NCBI Taxonomy" id="665079"/>
    <lineage>
        <taxon>Eukaryota</taxon>
        <taxon>Fungi</taxon>
        <taxon>Dikarya</taxon>
        <taxon>Ascomycota</taxon>
        <taxon>Pezizomycotina</taxon>
        <taxon>Leotiomycetes</taxon>
        <taxon>Helotiales</taxon>
        <taxon>Sclerotiniaceae</taxon>
        <taxon>Sclerotinia</taxon>
    </lineage>
</organism>
<dbReference type="AlphaFoldDB" id="A0A1D9PT82"/>
<evidence type="ECO:0000256" key="1">
    <source>
        <dbReference type="ARBA" id="ARBA00009009"/>
    </source>
</evidence>
<reference evidence="5" key="1">
    <citation type="journal article" date="2017" name="Genome Biol. Evol.">
        <title>The complete genome sequence of the phytopathogenic fungus Sclerotinia sclerotiorum reveals insights into the genome architecture of broad host range pathogens.</title>
        <authorList>
            <person name="Derbyshire M."/>
            <person name="Denton-Giles M."/>
            <person name="Hegedus D."/>
            <person name="Seifbarghy S."/>
            <person name="Rollins J."/>
            <person name="van Kan J."/>
            <person name="Seidl M.F."/>
            <person name="Faino L."/>
            <person name="Mbengue M."/>
            <person name="Navaud O."/>
            <person name="Raffaele S."/>
            <person name="Hammond-Kosack K."/>
            <person name="Heard S."/>
            <person name="Oliver R."/>
        </authorList>
    </citation>
    <scope>NUCLEOTIDE SEQUENCE [LARGE SCALE GENOMIC DNA]</scope>
    <source>
        <strain evidence="5">ATCC 18683 / 1980 / Ss-1</strain>
    </source>
</reference>
<keyword evidence="2" id="KW-0378">Hydrolase</keyword>
<sequence>MSNFEQTLQDACTARDIPGAIVVAGDISGKFHYEKAFGYQSLKDPATPMELDNVVWLASCTKLITTVAALQCVERGLLSLDGDICELLPEFKGVQILTGFDEESGKPILIDNHKTITLRHLLTHSSGIAYDIFDPLLARYQTYIGKPPNFSNETALVKDVMKFPLLFAPGDSWNYGANIDWAGQMVERVNGNISLEEYFKKNIWEPLGVDSITFHPIQHPEIISKIVAMSRREGPLTPFGTTANPDGKLTYMSQGLWHPGTKDCYGGAGAFGSPLDYFKCLHSICSDDGRLLKSETIDEMFKPQLSEAARKGLMETLSNPDVNACMGDLPQGAKVDFGLGGMINLEDIGGRSKGSLAWTGYPNNFWWIDRKDGICGMWASQITPPGDPKGNRLFHTFEEEVYRKANVSPEKL</sequence>
<dbReference type="VEuPathDB" id="FungiDB:sscle_01g006460"/>
<comment type="similarity">
    <text evidence="1">Belongs to the class-A beta-lactamase family.</text>
</comment>
<dbReference type="InterPro" id="IPR001466">
    <property type="entry name" value="Beta-lactam-related"/>
</dbReference>
<dbReference type="OMA" id="GYPNLIW"/>
<evidence type="ECO:0000259" key="3">
    <source>
        <dbReference type="Pfam" id="PF00144"/>
    </source>
</evidence>
<evidence type="ECO:0000313" key="4">
    <source>
        <dbReference type="EMBL" id="APA05876.1"/>
    </source>
</evidence>
<proteinExistence type="inferred from homology"/>
<dbReference type="RefSeq" id="XP_001597543.1">
    <property type="nucleotide sequence ID" value="XM_001597493.1"/>
</dbReference>
<dbReference type="Pfam" id="PF00144">
    <property type="entry name" value="Beta-lactamase"/>
    <property type="match status" value="1"/>
</dbReference>
<dbReference type="OrthoDB" id="428260at2759"/>
<dbReference type="Gene3D" id="3.40.710.10">
    <property type="entry name" value="DD-peptidase/beta-lactamase superfamily"/>
    <property type="match status" value="1"/>
</dbReference>
<dbReference type="KEGG" id="ssl:SS1G_01737"/>
<evidence type="ECO:0000313" key="5">
    <source>
        <dbReference type="Proteomes" id="UP000177798"/>
    </source>
</evidence>
<dbReference type="InterPro" id="IPR012338">
    <property type="entry name" value="Beta-lactam/transpept-like"/>
</dbReference>
<gene>
    <name evidence="4" type="ORF">sscle_01g006460</name>
</gene>
<accession>A0A1D9PT82</accession>
<dbReference type="SUPFAM" id="SSF56601">
    <property type="entry name" value="beta-lactamase/transpeptidase-like"/>
    <property type="match status" value="1"/>
</dbReference>
<dbReference type="EMBL" id="CP017814">
    <property type="protein sequence ID" value="APA05876.1"/>
    <property type="molecule type" value="Genomic_DNA"/>
</dbReference>
<evidence type="ECO:0000256" key="2">
    <source>
        <dbReference type="ARBA" id="ARBA00022801"/>
    </source>
</evidence>
<dbReference type="Proteomes" id="UP000177798">
    <property type="component" value="Chromosome 1"/>
</dbReference>
<dbReference type="PANTHER" id="PTHR43283">
    <property type="entry name" value="BETA-LACTAMASE-RELATED"/>
    <property type="match status" value="1"/>
</dbReference>
<protein>
    <recommendedName>
        <fullName evidence="3">Beta-lactamase-related domain-containing protein</fullName>
    </recommendedName>
</protein>